<dbReference type="Gene3D" id="3.40.430.10">
    <property type="entry name" value="Dihydrofolate Reductase, subunit A"/>
    <property type="match status" value="1"/>
</dbReference>
<organism evidence="2 3">
    <name type="scientific">Pseudonocardia alaniniphila</name>
    <dbReference type="NCBI Taxonomy" id="75291"/>
    <lineage>
        <taxon>Bacteria</taxon>
        <taxon>Bacillati</taxon>
        <taxon>Actinomycetota</taxon>
        <taxon>Actinomycetes</taxon>
        <taxon>Pseudonocardiales</taxon>
        <taxon>Pseudonocardiaceae</taxon>
        <taxon>Pseudonocardia</taxon>
    </lineage>
</organism>
<dbReference type="InterPro" id="IPR050765">
    <property type="entry name" value="Riboflavin_Biosynth_HTPR"/>
</dbReference>
<gene>
    <name evidence="2" type="ORF">MMF94_19120</name>
</gene>
<name>A0ABS9TGY9_9PSEU</name>
<proteinExistence type="predicted"/>
<feature type="domain" description="Bacterial bifunctional deaminase-reductase C-terminal" evidence="1">
    <location>
        <begin position="3"/>
        <end position="169"/>
    </location>
</feature>
<dbReference type="PANTHER" id="PTHR38011:SF2">
    <property type="entry name" value="BIFUNCTIONAL DEAMINASE-REDUCTASE DOMAIN PROTEIN"/>
    <property type="match status" value="1"/>
</dbReference>
<accession>A0ABS9TGY9</accession>
<dbReference type="Pfam" id="PF01872">
    <property type="entry name" value="RibD_C"/>
    <property type="match status" value="1"/>
</dbReference>
<dbReference type="SUPFAM" id="SSF53597">
    <property type="entry name" value="Dihydrofolate reductase-like"/>
    <property type="match status" value="1"/>
</dbReference>
<comment type="caution">
    <text evidence="2">The sequence shown here is derived from an EMBL/GenBank/DDBJ whole genome shotgun (WGS) entry which is preliminary data.</text>
</comment>
<evidence type="ECO:0000259" key="1">
    <source>
        <dbReference type="Pfam" id="PF01872"/>
    </source>
</evidence>
<dbReference type="EMBL" id="JAKXMK010000016">
    <property type="protein sequence ID" value="MCH6167804.1"/>
    <property type="molecule type" value="Genomic_DNA"/>
</dbReference>
<keyword evidence="3" id="KW-1185">Reference proteome</keyword>
<dbReference type="RefSeq" id="WP_241038352.1">
    <property type="nucleotide sequence ID" value="NZ_BAAAJF010000012.1"/>
</dbReference>
<dbReference type="InterPro" id="IPR002734">
    <property type="entry name" value="RibDG_C"/>
</dbReference>
<evidence type="ECO:0000313" key="2">
    <source>
        <dbReference type="EMBL" id="MCH6167804.1"/>
    </source>
</evidence>
<protein>
    <submittedName>
        <fullName evidence="2">Dihydrofolate reductase family protein</fullName>
    </submittedName>
</protein>
<dbReference type="PANTHER" id="PTHR38011">
    <property type="entry name" value="DIHYDROFOLATE REDUCTASE FAMILY PROTEIN (AFU_ORTHOLOGUE AFUA_8G06820)"/>
    <property type="match status" value="1"/>
</dbReference>
<sequence length="178" mass="19774">MGKIVSNFFIALDGVVEAPDQWHSPYFNDEMGAVVGAGMETNKAFLMGRKLYDEWAAYWPESTDEPFATYFNTMPKYVISSSLEKPTWNNTTALPGDVDEVRRLKETIDGDICITGSATTVRWLLANELLDELRLLVHPIAVGRGQRLFDDTTTHKLQLVDSAVLSTGVLNLAYAPAD</sequence>
<reference evidence="2 3" key="1">
    <citation type="submission" date="2022-03" db="EMBL/GenBank/DDBJ databases">
        <title>Pseudonocardia alaer sp. nov., a novel actinomycete isolated from reed forest soil.</title>
        <authorList>
            <person name="Wang L."/>
        </authorList>
    </citation>
    <scope>NUCLEOTIDE SEQUENCE [LARGE SCALE GENOMIC DNA]</scope>
    <source>
        <strain evidence="2 3">Y-16303</strain>
    </source>
</reference>
<dbReference type="Proteomes" id="UP001299970">
    <property type="component" value="Unassembled WGS sequence"/>
</dbReference>
<evidence type="ECO:0000313" key="3">
    <source>
        <dbReference type="Proteomes" id="UP001299970"/>
    </source>
</evidence>
<dbReference type="InterPro" id="IPR024072">
    <property type="entry name" value="DHFR-like_dom_sf"/>
</dbReference>